<dbReference type="InterPro" id="IPR015425">
    <property type="entry name" value="FH2_Formin"/>
</dbReference>
<feature type="compositionally biased region" description="Low complexity" evidence="3">
    <location>
        <begin position="112"/>
        <end position="144"/>
    </location>
</feature>
<evidence type="ECO:0000259" key="5">
    <source>
        <dbReference type="PROSITE" id="PS51444"/>
    </source>
</evidence>
<dbReference type="GO" id="GO:0005737">
    <property type="term" value="C:cytoplasm"/>
    <property type="evidence" value="ECO:0007669"/>
    <property type="project" value="TreeGrafter"/>
</dbReference>
<dbReference type="InterPro" id="IPR001265">
    <property type="entry name" value="Formin_Cappuccino_subfam"/>
</dbReference>
<feature type="domain" description="FH2" evidence="5">
    <location>
        <begin position="648"/>
        <end position="1056"/>
    </location>
</feature>
<keyword evidence="4" id="KW-1133">Transmembrane helix</keyword>
<feature type="compositionally biased region" description="Pro residues" evidence="3">
    <location>
        <begin position="502"/>
        <end position="579"/>
    </location>
</feature>
<evidence type="ECO:0000256" key="3">
    <source>
        <dbReference type="SAM" id="MobiDB-lite"/>
    </source>
</evidence>
<name>A0A6P4JTT8_DROKI</name>
<dbReference type="SMART" id="SM00498">
    <property type="entry name" value="FH2"/>
    <property type="match status" value="1"/>
</dbReference>
<accession>A0A6P4JTT8</accession>
<reference evidence="7" key="2">
    <citation type="submission" date="2025-08" db="UniProtKB">
        <authorList>
            <consortium name="RefSeq"/>
        </authorList>
    </citation>
    <scope>IDENTIFICATION</scope>
    <source>
        <strain evidence="7">14028-0561.14</strain>
        <tissue evidence="7">Whole fly</tissue>
    </source>
</reference>
<evidence type="ECO:0000256" key="1">
    <source>
        <dbReference type="ARBA" id="ARBA00005271"/>
    </source>
</evidence>
<dbReference type="GO" id="GO:0051015">
    <property type="term" value="F:actin filament binding"/>
    <property type="evidence" value="ECO:0007669"/>
    <property type="project" value="TreeGrafter"/>
</dbReference>
<feature type="compositionally biased region" description="Polar residues" evidence="3">
    <location>
        <begin position="145"/>
        <end position="156"/>
    </location>
</feature>
<feature type="region of interest" description="Disordered" evidence="3">
    <location>
        <begin position="481"/>
        <end position="672"/>
    </location>
</feature>
<dbReference type="PROSITE" id="PS51444">
    <property type="entry name" value="FH2"/>
    <property type="match status" value="1"/>
</dbReference>
<dbReference type="RefSeq" id="XP_017038433.1">
    <property type="nucleotide sequence ID" value="XM_017182944.3"/>
</dbReference>
<evidence type="ECO:0000256" key="2">
    <source>
        <dbReference type="SAM" id="Coils"/>
    </source>
</evidence>
<feature type="compositionally biased region" description="Polar residues" evidence="3">
    <location>
        <begin position="644"/>
        <end position="653"/>
    </location>
</feature>
<dbReference type="GO" id="GO:0005884">
    <property type="term" value="C:actin filament"/>
    <property type="evidence" value="ECO:0007669"/>
    <property type="project" value="InterPro"/>
</dbReference>
<proteinExistence type="inferred from homology"/>
<feature type="compositionally biased region" description="Basic residues" evidence="3">
    <location>
        <begin position="62"/>
        <end position="80"/>
    </location>
</feature>
<dbReference type="GO" id="GO:0030866">
    <property type="term" value="P:cortical actin cytoskeleton organization"/>
    <property type="evidence" value="ECO:0007669"/>
    <property type="project" value="TreeGrafter"/>
</dbReference>
<keyword evidence="4" id="KW-0812">Transmembrane</keyword>
<gene>
    <name evidence="7" type="primary">capu</name>
</gene>
<dbReference type="Pfam" id="PF02181">
    <property type="entry name" value="FH2"/>
    <property type="match status" value="1"/>
</dbReference>
<dbReference type="Proteomes" id="UP001652661">
    <property type="component" value="Chromosome 2L"/>
</dbReference>
<evidence type="ECO:0000313" key="7">
    <source>
        <dbReference type="RefSeq" id="XP_017038433.1"/>
    </source>
</evidence>
<organism evidence="6 7">
    <name type="scientific">Drosophila kikkawai</name>
    <name type="common">Fruit fly</name>
    <dbReference type="NCBI Taxonomy" id="30033"/>
    <lineage>
        <taxon>Eukaryota</taxon>
        <taxon>Metazoa</taxon>
        <taxon>Ecdysozoa</taxon>
        <taxon>Arthropoda</taxon>
        <taxon>Hexapoda</taxon>
        <taxon>Insecta</taxon>
        <taxon>Pterygota</taxon>
        <taxon>Neoptera</taxon>
        <taxon>Endopterygota</taxon>
        <taxon>Diptera</taxon>
        <taxon>Brachycera</taxon>
        <taxon>Muscomorpha</taxon>
        <taxon>Ephydroidea</taxon>
        <taxon>Drosophilidae</taxon>
        <taxon>Drosophila</taxon>
        <taxon>Sophophora</taxon>
    </lineage>
</organism>
<feature type="coiled-coil region" evidence="2">
    <location>
        <begin position="921"/>
        <end position="948"/>
    </location>
</feature>
<dbReference type="OrthoDB" id="427644at2759"/>
<dbReference type="PRINTS" id="PR00828">
    <property type="entry name" value="FORMIN"/>
</dbReference>
<comment type="similarity">
    <text evidence="1">Belongs to the formin homology family. Cappuccino subfamily.</text>
</comment>
<protein>
    <submittedName>
        <fullName evidence="7">Protein cappuccino isoform X8</fullName>
    </submittedName>
</protein>
<dbReference type="PANTHER" id="PTHR45920">
    <property type="entry name" value="FORMIN HOMOLOGY 2 DOMAIN CONTAINING, ISOFORM I"/>
    <property type="match status" value="1"/>
</dbReference>
<dbReference type="GO" id="GO:0045010">
    <property type="term" value="P:actin nucleation"/>
    <property type="evidence" value="ECO:0007669"/>
    <property type="project" value="InterPro"/>
</dbReference>
<sequence>MLQDYLVGEFCSLASIPMSVLILMVLLYCATGKMQLYQAPLAQVPKSTIETRGGKASEGNNRRRRRSRRRRWRRRRRRRSIVSAMQQHHHSSSSSSDNSSSSSDSSHRTNETNHNYNNNHTNNKPNNNHNYNNRNYNNNNNNTNKSNMGNSQNRAANSDEKSTPGAGSLVRLGIDSGGGGVGSGGGVGVGVTLVQRQSSRSRVLSRLVGQKRIREAFLHSPKAAASLEANAGGSGDWITAETEVEHGQLDAVAEQIDFRQMLMKWLISTMQSNPKSPANECFNQDNSFFNSLALQFCNNLKYVGVLKQISSEHLDGGFSPYEMYQWTHTEQPTTSLPLTPGKLDKVAAWPFSSTPAGLRTLEASSLAGAGGAGGALGGAITASTTALTTATTDSQKTLQQILKKRLLNCSTLAEVHAVVNELLSSVDEPPRRPSKRCVNLTELLNASEATIYEYNKSGGADTGLKSYADAGTQTETATEVAECKGSCKCGESPKEKETTAAAPPPPPPPPPPAPALGGPPPPPPPPPGFGIPAPPPIPAPPRAPGAPPPPPPPPGSCAAPPPPPPAPGGPGAPPPPPMSPSDSAKPLNSPAPLPDPAEGNWFHRTNTLRKSAVNPPKPMRPLYWTRIVTSAPPAPRPPSVANSTDSTENSGSSPDEPPPATTVDGAAGEDPPTKEIWTEIEETPLDNIDEFTELFSRQAIAPVTKPIELKVKRAKSIKVLDPERSRNVGIIWKSLHVTSAEIEHAIYHIDTSVVSLEALQHIRNMQASEDELQKIKEAAGGDIPLDLPEQFLLDTSLISMASERISCIVFQAEFEESVTQLVRKIETVTQLSRQLIESEDLKLVFSIILTLGNYMNGGNRQRGQADGFNLDILGKLKDVKSKESHTTLLHFIVRTYIAHRRKEGVHPLEIQLPIPEPPDVERAAQMDFEDVQRQITELNRKYAGCKRTTAKVLAASRPDILEPFKSKMEEFVEAADKSIAKLRQSLEECRELFLETMRFYHFSPKACTLTLSQCTPDQFFEYWTNFTNDFKDIWKKEITSLLNDLMKKSKQAQIESRRNVSTKVEKSGRVSLKERMLMRRSKN</sequence>
<keyword evidence="6" id="KW-1185">Reference proteome</keyword>
<feature type="compositionally biased region" description="Low complexity" evidence="3">
    <location>
        <begin position="92"/>
        <end position="104"/>
    </location>
</feature>
<keyword evidence="4" id="KW-0472">Membrane</keyword>
<dbReference type="AlphaFoldDB" id="A0A6P4JTT8"/>
<dbReference type="SUPFAM" id="SSF101447">
    <property type="entry name" value="Formin homology 2 domain (FH2 domain)"/>
    <property type="match status" value="1"/>
</dbReference>
<dbReference type="Gene3D" id="1.20.58.2220">
    <property type="entry name" value="Formin, FH2 domain"/>
    <property type="match status" value="1"/>
</dbReference>
<keyword evidence="2" id="KW-0175">Coiled coil</keyword>
<dbReference type="GO" id="GO:0008017">
    <property type="term" value="F:microtubule binding"/>
    <property type="evidence" value="ECO:0007669"/>
    <property type="project" value="InterPro"/>
</dbReference>
<dbReference type="PANTHER" id="PTHR45920:SF7">
    <property type="entry name" value="FORMIN-G"/>
    <property type="match status" value="1"/>
</dbReference>
<feature type="transmembrane region" description="Helical" evidence="4">
    <location>
        <begin position="7"/>
        <end position="28"/>
    </location>
</feature>
<evidence type="ECO:0000313" key="6">
    <source>
        <dbReference type="Proteomes" id="UP001652661"/>
    </source>
</evidence>
<feature type="region of interest" description="Disordered" evidence="3">
    <location>
        <begin position="48"/>
        <end position="182"/>
    </location>
</feature>
<reference evidence="6" key="1">
    <citation type="submission" date="2025-05" db="UniProtKB">
        <authorList>
            <consortium name="RefSeq"/>
        </authorList>
    </citation>
    <scope>NUCLEOTIDE SEQUENCE [LARGE SCALE GENOMIC DNA]</scope>
    <source>
        <strain evidence="6">14028-0561.14</strain>
    </source>
</reference>
<evidence type="ECO:0000256" key="4">
    <source>
        <dbReference type="SAM" id="Phobius"/>
    </source>
</evidence>
<dbReference type="InterPro" id="IPR042201">
    <property type="entry name" value="FH2_Formin_sf"/>
</dbReference>